<feature type="non-terminal residue" evidence="2">
    <location>
        <position position="1"/>
    </location>
</feature>
<feature type="compositionally biased region" description="Polar residues" evidence="1">
    <location>
        <begin position="55"/>
        <end position="65"/>
    </location>
</feature>
<dbReference type="KEGG" id="tng:GSTEN00002881G001"/>
<dbReference type="PANTHER" id="PTHR47034">
    <property type="entry name" value="ZINC FINGER TRANSCRIPTION FACTOR TRPS1"/>
    <property type="match status" value="1"/>
</dbReference>
<dbReference type="GO" id="GO:0005634">
    <property type="term" value="C:nucleus"/>
    <property type="evidence" value="ECO:0007669"/>
    <property type="project" value="InterPro"/>
</dbReference>
<dbReference type="EMBL" id="CAAE01006370">
    <property type="protein sequence ID" value="CAF89117.1"/>
    <property type="molecule type" value="Genomic_DNA"/>
</dbReference>
<evidence type="ECO:0000256" key="1">
    <source>
        <dbReference type="SAM" id="MobiDB-lite"/>
    </source>
</evidence>
<proteinExistence type="predicted"/>
<evidence type="ECO:0000313" key="2">
    <source>
        <dbReference type="EMBL" id="CAF89117.1"/>
    </source>
</evidence>
<feature type="compositionally biased region" description="Polar residues" evidence="1">
    <location>
        <begin position="28"/>
        <end position="40"/>
    </location>
</feature>
<name>Q4TDB5_TETNG</name>
<dbReference type="PANTHER" id="PTHR47034:SF1">
    <property type="entry name" value="ZINC FINGER TRANSCRIPTION FACTOR TRPS1"/>
    <property type="match status" value="1"/>
</dbReference>
<dbReference type="GO" id="GO:0003700">
    <property type="term" value="F:DNA-binding transcription factor activity"/>
    <property type="evidence" value="ECO:0007669"/>
    <property type="project" value="InterPro"/>
</dbReference>
<gene>
    <name evidence="2" type="ORF">GSTENG00002881001</name>
</gene>
<dbReference type="AlphaFoldDB" id="Q4TDB5"/>
<feature type="region of interest" description="Disordered" evidence="1">
    <location>
        <begin position="1"/>
        <end position="80"/>
    </location>
</feature>
<feature type="compositionally biased region" description="Polar residues" evidence="1">
    <location>
        <begin position="154"/>
        <end position="166"/>
    </location>
</feature>
<dbReference type="InterPro" id="IPR028440">
    <property type="entry name" value="TRPS1"/>
</dbReference>
<accession>Q4TDB5</accession>
<dbReference type="GO" id="GO:0006357">
    <property type="term" value="P:regulation of transcription by RNA polymerase II"/>
    <property type="evidence" value="ECO:0007669"/>
    <property type="project" value="TreeGrafter"/>
</dbReference>
<dbReference type="OrthoDB" id="515401at2759"/>
<reference evidence="2" key="2">
    <citation type="submission" date="2004-02" db="EMBL/GenBank/DDBJ databases">
        <authorList>
            <consortium name="Genoscope"/>
            <consortium name="Whitehead Institute Centre for Genome Research"/>
        </authorList>
    </citation>
    <scope>NUCLEOTIDE SEQUENCE</scope>
</reference>
<organism evidence="2">
    <name type="scientific">Tetraodon nigroviridis</name>
    <name type="common">Spotted green pufferfish</name>
    <name type="synonym">Chelonodon nigroviridis</name>
    <dbReference type="NCBI Taxonomy" id="99883"/>
    <lineage>
        <taxon>Eukaryota</taxon>
        <taxon>Metazoa</taxon>
        <taxon>Chordata</taxon>
        <taxon>Craniata</taxon>
        <taxon>Vertebrata</taxon>
        <taxon>Euteleostomi</taxon>
        <taxon>Actinopterygii</taxon>
        <taxon>Neopterygii</taxon>
        <taxon>Teleostei</taxon>
        <taxon>Neoteleostei</taxon>
        <taxon>Acanthomorphata</taxon>
        <taxon>Eupercaria</taxon>
        <taxon>Tetraodontiformes</taxon>
        <taxon>Tetradontoidea</taxon>
        <taxon>Tetraodontidae</taxon>
        <taxon>Tetraodon</taxon>
    </lineage>
</organism>
<feature type="compositionally biased region" description="Basic and acidic residues" evidence="1">
    <location>
        <begin position="41"/>
        <end position="54"/>
    </location>
</feature>
<sequence length="166" mass="18888">TPRPLNIIKQNNGEQIIRRRTRKRLNPDSLSSETPASKQRATGEERVNGEESERSCSSVKNQQPSPCRARPDPRRPSWPIRRWRSTGACLPCSCLHTPLPPWSPRETAALRRWGSYRRWRGVKEEGGRRGGAPLRSTCVRPNRPATHLLVHPLRSTSTLSSPYPSR</sequence>
<comment type="caution">
    <text evidence="2">The sequence shown here is derived from an EMBL/GenBank/DDBJ whole genome shotgun (WGS) entry which is preliminary data.</text>
</comment>
<dbReference type="GO" id="GO:0000977">
    <property type="term" value="F:RNA polymerase II transcription regulatory region sequence-specific DNA binding"/>
    <property type="evidence" value="ECO:0007669"/>
    <property type="project" value="TreeGrafter"/>
</dbReference>
<protein>
    <submittedName>
        <fullName evidence="2">(spotted green pufferfish) hypothetical protein</fullName>
    </submittedName>
</protein>
<feature type="region of interest" description="Disordered" evidence="1">
    <location>
        <begin position="123"/>
        <end position="166"/>
    </location>
</feature>
<reference evidence="2" key="1">
    <citation type="journal article" date="2004" name="Nature">
        <title>Genome duplication in the teleost fish Tetraodon nigroviridis reveals the early vertebrate proto-karyotype.</title>
        <authorList>
            <person name="Jaillon O."/>
            <person name="Aury J.-M."/>
            <person name="Brunet F."/>
            <person name="Petit J.-L."/>
            <person name="Stange-Thomann N."/>
            <person name="Mauceli E."/>
            <person name="Bouneau L."/>
            <person name="Fischer C."/>
            <person name="Ozouf-Costaz C."/>
            <person name="Bernot A."/>
            <person name="Nicaud S."/>
            <person name="Jaffe D."/>
            <person name="Fisher S."/>
            <person name="Lutfalla G."/>
            <person name="Dossat C."/>
            <person name="Segurens B."/>
            <person name="Dasilva C."/>
            <person name="Salanoubat M."/>
            <person name="Levy M."/>
            <person name="Boudet N."/>
            <person name="Castellano S."/>
            <person name="Anthouard V."/>
            <person name="Jubin C."/>
            <person name="Castelli V."/>
            <person name="Katinka M."/>
            <person name="Vacherie B."/>
            <person name="Biemont C."/>
            <person name="Skalli Z."/>
            <person name="Cattolico L."/>
            <person name="Poulain J."/>
            <person name="De Berardinis V."/>
            <person name="Cruaud C."/>
            <person name="Duprat S."/>
            <person name="Brottier P."/>
            <person name="Coutanceau J.-P."/>
            <person name="Gouzy J."/>
            <person name="Parra G."/>
            <person name="Lardier G."/>
            <person name="Chapple C."/>
            <person name="McKernan K.J."/>
            <person name="McEwan P."/>
            <person name="Bosak S."/>
            <person name="Kellis M."/>
            <person name="Volff J.-N."/>
            <person name="Guigo R."/>
            <person name="Zody M.C."/>
            <person name="Mesirov J."/>
            <person name="Lindblad-Toh K."/>
            <person name="Birren B."/>
            <person name="Nusbaum C."/>
            <person name="Kahn D."/>
            <person name="Robinson-Rechavi M."/>
            <person name="Laudet V."/>
            <person name="Schachter V."/>
            <person name="Quetier F."/>
            <person name="Saurin W."/>
            <person name="Scarpelli C."/>
            <person name="Wincker P."/>
            <person name="Lander E.S."/>
            <person name="Weissenbach J."/>
            <person name="Roest Crollius H."/>
        </authorList>
    </citation>
    <scope>NUCLEOTIDE SEQUENCE [LARGE SCALE GENOMIC DNA]</scope>
</reference>